<organism evidence="3 4">
    <name type="scientific">Aequoribacter fuscus</name>
    <dbReference type="NCBI Taxonomy" id="2518989"/>
    <lineage>
        <taxon>Bacteria</taxon>
        <taxon>Pseudomonadati</taxon>
        <taxon>Pseudomonadota</taxon>
        <taxon>Gammaproteobacteria</taxon>
        <taxon>Cellvibrionales</taxon>
        <taxon>Halieaceae</taxon>
        <taxon>Aequoribacter</taxon>
    </lineage>
</organism>
<dbReference type="AlphaFoldDB" id="F3L5B8"/>
<dbReference type="InterPro" id="IPR000182">
    <property type="entry name" value="GNAT_dom"/>
</dbReference>
<evidence type="ECO:0000313" key="3">
    <source>
        <dbReference type="EMBL" id="EGG28479.1"/>
    </source>
</evidence>
<dbReference type="EMBL" id="AEIG01000103">
    <property type="protein sequence ID" value="EGG28479.1"/>
    <property type="molecule type" value="Genomic_DNA"/>
</dbReference>
<dbReference type="Gene3D" id="3.90.70.10">
    <property type="entry name" value="Cysteine proteinases"/>
    <property type="match status" value="1"/>
</dbReference>
<gene>
    <name evidence="3" type="ORF">IMCC3088_49</name>
</gene>
<dbReference type="eggNOG" id="COG0456">
    <property type="taxonomic scope" value="Bacteria"/>
</dbReference>
<dbReference type="PANTHER" id="PTHR43877">
    <property type="entry name" value="AMINOALKYLPHOSPHONATE N-ACETYLTRANSFERASE-RELATED-RELATED"/>
    <property type="match status" value="1"/>
</dbReference>
<dbReference type="PROSITE" id="PS51186">
    <property type="entry name" value="GNAT"/>
    <property type="match status" value="1"/>
</dbReference>
<dbReference type="Gene3D" id="3.40.630.30">
    <property type="match status" value="1"/>
</dbReference>
<keyword evidence="2" id="KW-0012">Acyltransferase</keyword>
<evidence type="ECO:0000313" key="4">
    <source>
        <dbReference type="Proteomes" id="UP000005615"/>
    </source>
</evidence>
<dbReference type="RefSeq" id="WP_009577043.1">
    <property type="nucleotide sequence ID" value="NZ_AEIG01000103.1"/>
</dbReference>
<proteinExistence type="predicted"/>
<dbReference type="SUPFAM" id="SSF55729">
    <property type="entry name" value="Acyl-CoA N-acyltransferases (Nat)"/>
    <property type="match status" value="1"/>
</dbReference>
<dbReference type="OrthoDB" id="27442at2"/>
<dbReference type="GO" id="GO:0016747">
    <property type="term" value="F:acyltransferase activity, transferring groups other than amino-acyl groups"/>
    <property type="evidence" value="ECO:0007669"/>
    <property type="project" value="InterPro"/>
</dbReference>
<protein>
    <submittedName>
        <fullName evidence="3">GNAT family acetyltransferase</fullName>
    </submittedName>
</protein>
<sequence length="376" mass="42018">MASADAVIDFRPASIGDIDALLQLETICFQHDRLSRRSFRHHIRSSKRDLTVALRQGQLLGYGLVLYHQGTRLARMYSLAVSPEARGLGVGRGLMRTLEQNARRAGRHYMRLEVATNNTNAIALYESEGYRPFGEYLDYYEDHSNALRMHKRIRRAPVEGHYQEVPWYPQSTEFTCGPASLLMGMASLNPNSECSLTHELDLWREATTIFMTSGHGGCHPLGLGLAAVKRGFKAQVHLSTNEPLFLDGVRSDHKKAILRQVHQQFVAEADAVGVQVVYDAIALPEIEQAVAEGAAVLVLVSTFRLDGKKAPHWVVLTGIDDDCLFVHDPDIDEDEQIAADCQHIPIAKDDFDKMAVFGVQRLRAAVVLRTQDHQEP</sequence>
<dbReference type="PANTHER" id="PTHR43877:SF2">
    <property type="entry name" value="AMINOALKYLPHOSPHONATE N-ACETYLTRANSFERASE-RELATED"/>
    <property type="match status" value="1"/>
</dbReference>
<keyword evidence="1 3" id="KW-0808">Transferase</keyword>
<dbReference type="InterPro" id="IPR021770">
    <property type="entry name" value="DUF3335"/>
</dbReference>
<dbReference type="InterPro" id="IPR016181">
    <property type="entry name" value="Acyl_CoA_acyltransferase"/>
</dbReference>
<name>F3L5B8_9GAMM</name>
<comment type="caution">
    <text evidence="3">The sequence shown here is derived from an EMBL/GenBank/DDBJ whole genome shotgun (WGS) entry which is preliminary data.</text>
</comment>
<reference evidence="3 4" key="1">
    <citation type="journal article" date="2011" name="J. Bacteriol.">
        <title>Genome sequence of strain IMCC3088, a proteorhodopsin-containing marine bacterium belonging to the OM60/NOR5 clade.</title>
        <authorList>
            <person name="Jang Y."/>
            <person name="Oh H.M."/>
            <person name="Kang I."/>
            <person name="Lee K."/>
            <person name="Yang S.J."/>
            <person name="Cho J.C."/>
        </authorList>
    </citation>
    <scope>NUCLEOTIDE SEQUENCE [LARGE SCALE GENOMIC DNA]</scope>
    <source>
        <strain evidence="3 4">IMCC3088</strain>
    </source>
</reference>
<keyword evidence="4" id="KW-1185">Reference proteome</keyword>
<dbReference type="InterPro" id="IPR050832">
    <property type="entry name" value="Bact_Acetyltransf"/>
</dbReference>
<dbReference type="Proteomes" id="UP000005615">
    <property type="component" value="Unassembled WGS sequence"/>
</dbReference>
<dbReference type="CDD" id="cd04301">
    <property type="entry name" value="NAT_SF"/>
    <property type="match status" value="1"/>
</dbReference>
<accession>F3L5B8</accession>
<dbReference type="Pfam" id="PF00583">
    <property type="entry name" value="Acetyltransf_1"/>
    <property type="match status" value="1"/>
</dbReference>
<evidence type="ECO:0000256" key="1">
    <source>
        <dbReference type="ARBA" id="ARBA00022679"/>
    </source>
</evidence>
<dbReference type="Pfam" id="PF11814">
    <property type="entry name" value="DUF3335"/>
    <property type="match status" value="1"/>
</dbReference>
<evidence type="ECO:0000256" key="2">
    <source>
        <dbReference type="ARBA" id="ARBA00023315"/>
    </source>
</evidence>
<dbReference type="STRING" id="2518989.IMCC3088_49"/>